<proteinExistence type="predicted"/>
<dbReference type="AlphaFoldDB" id="A0AAV1QHJ6"/>
<gene>
    <name evidence="1" type="ORF">FSCOSCO3_A017316</name>
</gene>
<sequence length="100" mass="10991">MRAASCDQSRNCLISTRGFNSFLQFFKLPAGGSSASELRPVSCKYHQKKKKEEAAEAAEEVKCFTTCSSVSPGEDQTGRWRRGCWGSGASWVICAEEEDS</sequence>
<organism evidence="1 2">
    <name type="scientific">Scomber scombrus</name>
    <name type="common">Atlantic mackerel</name>
    <name type="synonym">Scomber vernalis</name>
    <dbReference type="NCBI Taxonomy" id="13677"/>
    <lineage>
        <taxon>Eukaryota</taxon>
        <taxon>Metazoa</taxon>
        <taxon>Chordata</taxon>
        <taxon>Craniata</taxon>
        <taxon>Vertebrata</taxon>
        <taxon>Euteleostomi</taxon>
        <taxon>Actinopterygii</taxon>
        <taxon>Neopterygii</taxon>
        <taxon>Teleostei</taxon>
        <taxon>Neoteleostei</taxon>
        <taxon>Acanthomorphata</taxon>
        <taxon>Pelagiaria</taxon>
        <taxon>Scombriformes</taxon>
        <taxon>Scombridae</taxon>
        <taxon>Scomber</taxon>
    </lineage>
</organism>
<protein>
    <submittedName>
        <fullName evidence="1">Uncharacterized protein</fullName>
    </submittedName>
</protein>
<reference evidence="1 2" key="1">
    <citation type="submission" date="2024-01" db="EMBL/GenBank/DDBJ databases">
        <authorList>
            <person name="Alioto T."/>
            <person name="Alioto T."/>
            <person name="Gomez Garrido J."/>
        </authorList>
    </citation>
    <scope>NUCLEOTIDE SEQUENCE [LARGE SCALE GENOMIC DNA]</scope>
</reference>
<accession>A0AAV1QHJ6</accession>
<dbReference type="Proteomes" id="UP001314229">
    <property type="component" value="Unassembled WGS sequence"/>
</dbReference>
<keyword evidence="2" id="KW-1185">Reference proteome</keyword>
<name>A0AAV1QHJ6_SCOSC</name>
<comment type="caution">
    <text evidence="1">The sequence shown here is derived from an EMBL/GenBank/DDBJ whole genome shotgun (WGS) entry which is preliminary data.</text>
</comment>
<evidence type="ECO:0000313" key="2">
    <source>
        <dbReference type="Proteomes" id="UP001314229"/>
    </source>
</evidence>
<dbReference type="EMBL" id="CAWUFR010001010">
    <property type="protein sequence ID" value="CAK6982399.1"/>
    <property type="molecule type" value="Genomic_DNA"/>
</dbReference>
<evidence type="ECO:0000313" key="1">
    <source>
        <dbReference type="EMBL" id="CAK6982399.1"/>
    </source>
</evidence>